<organism evidence="3 4">
    <name type="scientific">Parachaetomium inaequale</name>
    <dbReference type="NCBI Taxonomy" id="2588326"/>
    <lineage>
        <taxon>Eukaryota</taxon>
        <taxon>Fungi</taxon>
        <taxon>Dikarya</taxon>
        <taxon>Ascomycota</taxon>
        <taxon>Pezizomycotina</taxon>
        <taxon>Sordariomycetes</taxon>
        <taxon>Sordariomycetidae</taxon>
        <taxon>Sordariales</taxon>
        <taxon>Chaetomiaceae</taxon>
        <taxon>Parachaetomium</taxon>
    </lineage>
</organism>
<protein>
    <recommendedName>
        <fullName evidence="5">Fucose-specific lectin</fullName>
    </recommendedName>
</protein>
<dbReference type="Proteomes" id="UP001303115">
    <property type="component" value="Unassembled WGS sequence"/>
</dbReference>
<feature type="region of interest" description="Disordered" evidence="1">
    <location>
        <begin position="1"/>
        <end position="26"/>
    </location>
</feature>
<comment type="caution">
    <text evidence="3">The sequence shown here is derived from an EMBL/GenBank/DDBJ whole genome shotgun (WGS) entry which is preliminary data.</text>
</comment>
<feature type="compositionally biased region" description="Low complexity" evidence="1">
    <location>
        <begin position="105"/>
        <end position="132"/>
    </location>
</feature>
<dbReference type="EMBL" id="MU854473">
    <property type="protein sequence ID" value="KAK4034580.1"/>
    <property type="molecule type" value="Genomic_DNA"/>
</dbReference>
<evidence type="ECO:0000313" key="4">
    <source>
        <dbReference type="Proteomes" id="UP001303115"/>
    </source>
</evidence>
<feature type="transmembrane region" description="Helical" evidence="2">
    <location>
        <begin position="80"/>
        <end position="102"/>
    </location>
</feature>
<keyword evidence="2" id="KW-1133">Transmembrane helix</keyword>
<feature type="region of interest" description="Disordered" evidence="1">
    <location>
        <begin position="105"/>
        <end position="145"/>
    </location>
</feature>
<evidence type="ECO:0008006" key="5">
    <source>
        <dbReference type="Google" id="ProtNLM"/>
    </source>
</evidence>
<evidence type="ECO:0000256" key="2">
    <source>
        <dbReference type="SAM" id="Phobius"/>
    </source>
</evidence>
<name>A0AAN6PBU6_9PEZI</name>
<proteinExistence type="predicted"/>
<gene>
    <name evidence="3" type="ORF">C8A01DRAFT_38933</name>
</gene>
<accession>A0AAN6PBU6</accession>
<keyword evidence="2" id="KW-0472">Membrane</keyword>
<keyword evidence="4" id="KW-1185">Reference proteome</keyword>
<dbReference type="AlphaFoldDB" id="A0AAN6PBU6"/>
<keyword evidence="2" id="KW-0812">Transmembrane</keyword>
<evidence type="ECO:0000256" key="1">
    <source>
        <dbReference type="SAM" id="MobiDB-lite"/>
    </source>
</evidence>
<evidence type="ECO:0000313" key="3">
    <source>
        <dbReference type="EMBL" id="KAK4034580.1"/>
    </source>
</evidence>
<feature type="compositionally biased region" description="Basic and acidic residues" evidence="1">
    <location>
        <begin position="1"/>
        <end position="10"/>
    </location>
</feature>
<dbReference type="SUPFAM" id="SSF89372">
    <property type="entry name" value="Fucose-specific lectin"/>
    <property type="match status" value="1"/>
</dbReference>
<reference evidence="4" key="1">
    <citation type="journal article" date="2023" name="Mol. Phylogenet. Evol.">
        <title>Genome-scale phylogeny and comparative genomics of the fungal order Sordariales.</title>
        <authorList>
            <person name="Hensen N."/>
            <person name="Bonometti L."/>
            <person name="Westerberg I."/>
            <person name="Brannstrom I.O."/>
            <person name="Guillou S."/>
            <person name="Cros-Aarteil S."/>
            <person name="Calhoun S."/>
            <person name="Haridas S."/>
            <person name="Kuo A."/>
            <person name="Mondo S."/>
            <person name="Pangilinan J."/>
            <person name="Riley R."/>
            <person name="LaButti K."/>
            <person name="Andreopoulos B."/>
            <person name="Lipzen A."/>
            <person name="Chen C."/>
            <person name="Yan M."/>
            <person name="Daum C."/>
            <person name="Ng V."/>
            <person name="Clum A."/>
            <person name="Steindorff A."/>
            <person name="Ohm R.A."/>
            <person name="Martin F."/>
            <person name="Silar P."/>
            <person name="Natvig D.O."/>
            <person name="Lalanne C."/>
            <person name="Gautier V."/>
            <person name="Ament-Velasquez S.L."/>
            <person name="Kruys A."/>
            <person name="Hutchinson M.I."/>
            <person name="Powell A.J."/>
            <person name="Barry K."/>
            <person name="Miller A.N."/>
            <person name="Grigoriev I.V."/>
            <person name="Debuchy R."/>
            <person name="Gladieux P."/>
            <person name="Hiltunen Thoren M."/>
            <person name="Johannesson H."/>
        </authorList>
    </citation>
    <scope>NUCLEOTIDE SEQUENCE [LARGE SCALE GENOMIC DNA]</scope>
    <source>
        <strain evidence="4">CBS 284.82</strain>
    </source>
</reference>
<dbReference type="Gene3D" id="2.120.10.70">
    <property type="entry name" value="Fucose-specific lectin"/>
    <property type="match status" value="1"/>
</dbReference>
<sequence length="485" mass="52104">MDPPYDHNPREQPGLEVVPSVHGHGQSLPEVRADEYANSSKEAVITNSSHLVHDALLTSQHPPGQPELASPRQRQQNRRLWIYIGSAVAVLVILGATLGGVYGSRAASAASGSGTTTTSNATSSGSNTTTTGPQPIRPGSSLSVAGWRKPDNNLQTYLFYQDPQNMLKYSRYDTSSCSAGNDSSCWELPQDIMLADAGTPLAASTILWGQQYNAQIEVFYSAIKKLQGFNLSRLNQTNPETNADSVVDKGYPTGPDTRLAAYWPWTVYQGSTGELFHVRNKLLADTLQPVSDWDNGNLGIPAMNGSRLAVVPTSTNFTRIATTGGYAVFYQNSDARLAVSIEGLSSSDLHLTPPWSINIPVITLPRQAPLAGFSVARTGDANQRVDTYILYLDAEAPDVNMLFTNSSSGQPQWQTARPAALRGVDPDIDLACLTMPASPAADGESALPIGDELETARCYFQKGGVLTEVKWSNGDWVVGGAVRMS</sequence>